<evidence type="ECO:0000313" key="6">
    <source>
        <dbReference type="Proteomes" id="UP001163046"/>
    </source>
</evidence>
<comment type="caution">
    <text evidence="5">The sequence shown here is derived from an EMBL/GenBank/DDBJ whole genome shotgun (WGS) entry which is preliminary data.</text>
</comment>
<name>A0A9W9Z480_9CNID</name>
<proteinExistence type="predicted"/>
<dbReference type="InterPro" id="IPR001680">
    <property type="entry name" value="WD40_rpt"/>
</dbReference>
<dbReference type="PROSITE" id="PS50294">
    <property type="entry name" value="WD_REPEATS_REGION"/>
    <property type="match status" value="3"/>
</dbReference>
<dbReference type="GO" id="GO:0005737">
    <property type="term" value="C:cytoplasm"/>
    <property type="evidence" value="ECO:0007669"/>
    <property type="project" value="TreeGrafter"/>
</dbReference>
<evidence type="ECO:0000256" key="4">
    <source>
        <dbReference type="SAM" id="MobiDB-lite"/>
    </source>
</evidence>
<dbReference type="OrthoDB" id="5573735at2759"/>
<feature type="region of interest" description="Disordered" evidence="4">
    <location>
        <begin position="480"/>
        <end position="500"/>
    </location>
</feature>
<feature type="compositionally biased region" description="Low complexity" evidence="4">
    <location>
        <begin position="584"/>
        <end position="595"/>
    </location>
</feature>
<evidence type="ECO:0000313" key="5">
    <source>
        <dbReference type="EMBL" id="KAJ7373418.1"/>
    </source>
</evidence>
<evidence type="ECO:0000256" key="2">
    <source>
        <dbReference type="ARBA" id="ARBA00022737"/>
    </source>
</evidence>
<dbReference type="InterPro" id="IPR045151">
    <property type="entry name" value="DCAF8"/>
</dbReference>
<feature type="compositionally biased region" description="Basic and acidic residues" evidence="4">
    <location>
        <begin position="751"/>
        <end position="763"/>
    </location>
</feature>
<feature type="repeat" description="WD" evidence="3">
    <location>
        <begin position="334"/>
        <end position="366"/>
    </location>
</feature>
<dbReference type="PROSITE" id="PS00678">
    <property type="entry name" value="WD_REPEATS_1"/>
    <property type="match status" value="1"/>
</dbReference>
<dbReference type="Proteomes" id="UP001163046">
    <property type="component" value="Unassembled WGS sequence"/>
</dbReference>
<dbReference type="SUPFAM" id="SSF50978">
    <property type="entry name" value="WD40 repeat-like"/>
    <property type="match status" value="1"/>
</dbReference>
<keyword evidence="6" id="KW-1185">Reference proteome</keyword>
<dbReference type="SMART" id="SM00320">
    <property type="entry name" value="WD40"/>
    <property type="match status" value="6"/>
</dbReference>
<dbReference type="InterPro" id="IPR036322">
    <property type="entry name" value="WD40_repeat_dom_sf"/>
</dbReference>
<accession>A0A9W9Z480</accession>
<feature type="compositionally biased region" description="Polar residues" evidence="4">
    <location>
        <begin position="652"/>
        <end position="662"/>
    </location>
</feature>
<feature type="repeat" description="WD" evidence="3">
    <location>
        <begin position="53"/>
        <end position="88"/>
    </location>
</feature>
<gene>
    <name evidence="5" type="primary">DCAF5</name>
    <name evidence="5" type="ORF">OS493_013011</name>
</gene>
<feature type="compositionally biased region" description="Basic and acidic residues" evidence="4">
    <location>
        <begin position="663"/>
        <end position="681"/>
    </location>
</feature>
<dbReference type="InterPro" id="IPR015943">
    <property type="entry name" value="WD40/YVTN_repeat-like_dom_sf"/>
</dbReference>
<organism evidence="5 6">
    <name type="scientific">Desmophyllum pertusum</name>
    <dbReference type="NCBI Taxonomy" id="174260"/>
    <lineage>
        <taxon>Eukaryota</taxon>
        <taxon>Metazoa</taxon>
        <taxon>Cnidaria</taxon>
        <taxon>Anthozoa</taxon>
        <taxon>Hexacorallia</taxon>
        <taxon>Scleractinia</taxon>
        <taxon>Caryophylliina</taxon>
        <taxon>Caryophylliidae</taxon>
        <taxon>Desmophyllum</taxon>
    </lineage>
</organism>
<reference evidence="5" key="1">
    <citation type="submission" date="2023-01" db="EMBL/GenBank/DDBJ databases">
        <title>Genome assembly of the deep-sea coral Lophelia pertusa.</title>
        <authorList>
            <person name="Herrera S."/>
            <person name="Cordes E."/>
        </authorList>
    </citation>
    <scope>NUCLEOTIDE SEQUENCE</scope>
    <source>
        <strain evidence="5">USNM1676648</strain>
        <tissue evidence="5">Polyp</tissue>
    </source>
</reference>
<dbReference type="Gene3D" id="2.130.10.10">
    <property type="entry name" value="YVTN repeat-like/Quinoprotein amine dehydrogenase"/>
    <property type="match status" value="3"/>
</dbReference>
<sequence>MSFNSASVRRSGSHLSSFPQYQSLAETYGCPVVHKSYMSDHFGRCSSLYHRNLLGHFGCVNAIEFSSNGGEFIVSGGDDRRVVVWNVEKCVYGMQPPIAMKGEHRSNIFCTIFDNDNSHIFSAGNDNQALRHDFTTGEAVGMYYHDDPVYGLNVHPEDNNMFLTASDDGKVMLWDIRTSPVSGSSMCIARHESAFHAAVFNPVDPSLIATANSRKGVQLWDVRVPISCLRQFSYGMPQMCAMGLKWNLTGDMITALRRRLPPVLYHVKRSSAIAEFHHPGYSNVCTMKSNCFAGSKDQYVVSGSDDFNVYIWEVPDDWADHDEVVTIGRAFMVLHGHRSIVNQVRFNPATHMLISAGVEKVLKVWSPFPMPKGYSSKEARPGSRRELFSHSDYLGFIQYGGLPLSHDEYESKSTEEDPRMLAFFDSLIQREKDSFHSDSDDSFLDDLHLSFILQPDSSEGSDSDTTGTSMSRLLMRELLHRPSPGSPDREAATNSSGQGVLRRLRHLRDAAVIRDLLNADSSSSDDDTDNNHIKVVLPELPRDLENGQSSAYSPVQFKRHQPRTKRCYRTVQNRPRNENERSSSSHVVSDSSSSDSKYKPQKTRRKTRNLEESSSSIDTDDDYRTKQKRESSSNEAKSCKLLQKRKKRKVQGSNAQTPSNSLETHETVCTKANEHNPDRFTDTLCSDNNARDNHKTNNTQVQVNKNNESIVSPTTECPDSHENNHHVAADGSSWTDQSDHVPAINKKNYSRQREEDQGPDSKR</sequence>
<feature type="compositionally biased region" description="Polar residues" evidence="4">
    <location>
        <begin position="708"/>
        <end position="717"/>
    </location>
</feature>
<dbReference type="InterPro" id="IPR019775">
    <property type="entry name" value="WD40_repeat_CS"/>
</dbReference>
<dbReference type="PANTHER" id="PTHR15574">
    <property type="entry name" value="WD REPEAT DOMAIN-CONTAINING FAMILY"/>
    <property type="match status" value="1"/>
</dbReference>
<feature type="compositionally biased region" description="Basic and acidic residues" evidence="4">
    <location>
        <begin position="718"/>
        <end position="728"/>
    </location>
</feature>
<evidence type="ECO:0000256" key="3">
    <source>
        <dbReference type="PROSITE-ProRule" id="PRU00221"/>
    </source>
</evidence>
<dbReference type="PANTHER" id="PTHR15574:SF43">
    <property type="entry name" value="DDB1- AND CUL4-ASSOCIATED FACTOR 5"/>
    <property type="match status" value="1"/>
</dbReference>
<evidence type="ECO:0000256" key="1">
    <source>
        <dbReference type="ARBA" id="ARBA00022574"/>
    </source>
</evidence>
<feature type="compositionally biased region" description="Basic and acidic residues" evidence="4">
    <location>
        <begin position="622"/>
        <end position="632"/>
    </location>
</feature>
<feature type="region of interest" description="Disordered" evidence="4">
    <location>
        <begin position="538"/>
        <end position="763"/>
    </location>
</feature>
<feature type="repeat" description="WD" evidence="3">
    <location>
        <begin position="142"/>
        <end position="184"/>
    </location>
</feature>
<dbReference type="PROSITE" id="PS50082">
    <property type="entry name" value="WD_REPEATS_2"/>
    <property type="match status" value="3"/>
</dbReference>
<dbReference type="AlphaFoldDB" id="A0A9W9Z480"/>
<protein>
    <submittedName>
        <fullName evidence="5">DDB1- and CUL4-associated factor 5</fullName>
    </submittedName>
</protein>
<dbReference type="EMBL" id="MU826831">
    <property type="protein sequence ID" value="KAJ7373418.1"/>
    <property type="molecule type" value="Genomic_DNA"/>
</dbReference>
<feature type="compositionally biased region" description="Low complexity" evidence="4">
    <location>
        <begin position="696"/>
        <end position="707"/>
    </location>
</feature>
<keyword evidence="1 3" id="KW-0853">WD repeat</keyword>
<feature type="compositionally biased region" description="Basic residues" evidence="4">
    <location>
        <begin position="557"/>
        <end position="568"/>
    </location>
</feature>
<keyword evidence="2" id="KW-0677">Repeat</keyword>
<dbReference type="GO" id="GO:0080008">
    <property type="term" value="C:Cul4-RING E3 ubiquitin ligase complex"/>
    <property type="evidence" value="ECO:0007669"/>
    <property type="project" value="TreeGrafter"/>
</dbReference>
<dbReference type="GO" id="GO:0045717">
    <property type="term" value="P:negative regulation of fatty acid biosynthetic process"/>
    <property type="evidence" value="ECO:0007669"/>
    <property type="project" value="TreeGrafter"/>
</dbReference>
<dbReference type="Pfam" id="PF00400">
    <property type="entry name" value="WD40"/>
    <property type="match status" value="3"/>
</dbReference>